<keyword evidence="1" id="KW-0472">Membrane</keyword>
<evidence type="ECO:0000256" key="1">
    <source>
        <dbReference type="SAM" id="Phobius"/>
    </source>
</evidence>
<dbReference type="Proteomes" id="UP001242368">
    <property type="component" value="Unassembled WGS sequence"/>
</dbReference>
<keyword evidence="3" id="KW-1185">Reference proteome</keyword>
<dbReference type="InterPro" id="IPR023171">
    <property type="entry name" value="Na/H_antiporter_dom_sf"/>
</dbReference>
<accession>A0ABT8CWV0</accession>
<name>A0ABT8CWV0_9FLAO</name>
<evidence type="ECO:0000313" key="2">
    <source>
        <dbReference type="EMBL" id="MDN3708965.1"/>
    </source>
</evidence>
<dbReference type="Pfam" id="PF06965">
    <property type="entry name" value="Na_H_antiport_1"/>
    <property type="match status" value="1"/>
</dbReference>
<proteinExistence type="predicted"/>
<comment type="caution">
    <text evidence="2">The sequence shown here is derived from an EMBL/GenBank/DDBJ whole genome shotgun (WGS) entry which is preliminary data.</text>
</comment>
<dbReference type="InterPro" id="IPR004670">
    <property type="entry name" value="NhaA"/>
</dbReference>
<evidence type="ECO:0000313" key="3">
    <source>
        <dbReference type="Proteomes" id="UP001242368"/>
    </source>
</evidence>
<keyword evidence="1" id="KW-0812">Transmembrane</keyword>
<dbReference type="Gene3D" id="1.20.1530.10">
    <property type="entry name" value="Na+/H+ antiporter like domain"/>
    <property type="match status" value="1"/>
</dbReference>
<organism evidence="2 3">
    <name type="scientific">Paenimyroides ceti</name>
    <dbReference type="NCBI Taxonomy" id="395087"/>
    <lineage>
        <taxon>Bacteria</taxon>
        <taxon>Pseudomonadati</taxon>
        <taxon>Bacteroidota</taxon>
        <taxon>Flavobacteriia</taxon>
        <taxon>Flavobacteriales</taxon>
        <taxon>Flavobacteriaceae</taxon>
        <taxon>Paenimyroides</taxon>
    </lineage>
</organism>
<sequence>MFSTHITLGVFLGLLIGKVAGVVGFTLLLVKMKVAPFPEGMNFRNLFRTRFL</sequence>
<protein>
    <submittedName>
        <fullName evidence="2">Na+/H+ antiporter NhaA</fullName>
    </submittedName>
</protein>
<dbReference type="RefSeq" id="WP_290364858.1">
    <property type="nucleotide sequence ID" value="NZ_JAUFQU010000009.1"/>
</dbReference>
<keyword evidence="1" id="KW-1133">Transmembrane helix</keyword>
<feature type="transmembrane region" description="Helical" evidence="1">
    <location>
        <begin position="6"/>
        <end position="30"/>
    </location>
</feature>
<gene>
    <name evidence="2" type="ORF">QW060_17975</name>
</gene>
<dbReference type="EMBL" id="JAUFQU010000009">
    <property type="protein sequence ID" value="MDN3708965.1"/>
    <property type="molecule type" value="Genomic_DNA"/>
</dbReference>
<reference evidence="3" key="1">
    <citation type="journal article" date="2019" name="Int. J. Syst. Evol. Microbiol.">
        <title>The Global Catalogue of Microorganisms (GCM) 10K type strain sequencing project: providing services to taxonomists for standard genome sequencing and annotation.</title>
        <authorList>
            <consortium name="The Broad Institute Genomics Platform"/>
            <consortium name="The Broad Institute Genome Sequencing Center for Infectious Disease"/>
            <person name="Wu L."/>
            <person name="Ma J."/>
        </authorList>
    </citation>
    <scope>NUCLEOTIDE SEQUENCE [LARGE SCALE GENOMIC DNA]</scope>
    <source>
        <strain evidence="3">CECT 7184</strain>
    </source>
</reference>